<dbReference type="Pfam" id="PF00059">
    <property type="entry name" value="Lectin_C"/>
    <property type="match status" value="2"/>
</dbReference>
<dbReference type="CDD" id="cd00041">
    <property type="entry name" value="CUB"/>
    <property type="match status" value="2"/>
</dbReference>
<keyword evidence="3" id="KW-1185">Reference proteome</keyword>
<dbReference type="PROSITE" id="PS00615">
    <property type="entry name" value="C_TYPE_LECTIN_1"/>
    <property type="match status" value="2"/>
</dbReference>
<comment type="caution">
    <text evidence="1">Lacks conserved residue(s) required for the propagation of feature annotation.</text>
</comment>
<dbReference type="SMART" id="SM00034">
    <property type="entry name" value="CLECT"/>
    <property type="match status" value="4"/>
</dbReference>
<dbReference type="EnsemblMetazoa" id="PPA37386.1">
    <property type="protein sequence ID" value="PPA37386.1"/>
    <property type="gene ID" value="WBGene00275755"/>
</dbReference>
<dbReference type="Gene3D" id="3.10.100.10">
    <property type="entry name" value="Mannose-Binding Protein A, subunit A"/>
    <property type="match status" value="4"/>
</dbReference>
<dbReference type="InterPro" id="IPR016187">
    <property type="entry name" value="CTDL_fold"/>
</dbReference>
<dbReference type="CDD" id="cd00037">
    <property type="entry name" value="CLECT"/>
    <property type="match status" value="3"/>
</dbReference>
<dbReference type="PROSITE" id="PS50041">
    <property type="entry name" value="C_TYPE_LECTIN_2"/>
    <property type="match status" value="2"/>
</dbReference>
<evidence type="ECO:0000313" key="3">
    <source>
        <dbReference type="Proteomes" id="UP000005239"/>
    </source>
</evidence>
<dbReference type="OrthoDB" id="441660at2759"/>
<evidence type="ECO:0000256" key="1">
    <source>
        <dbReference type="PROSITE-ProRule" id="PRU00059"/>
    </source>
</evidence>
<dbReference type="SUPFAM" id="SSF56436">
    <property type="entry name" value="C-type lectin-like"/>
    <property type="match status" value="4"/>
</dbReference>
<dbReference type="InterPro" id="IPR016186">
    <property type="entry name" value="C-type_lectin-like/link_sf"/>
</dbReference>
<dbReference type="Proteomes" id="UP000005239">
    <property type="component" value="Unassembled WGS sequence"/>
</dbReference>
<reference evidence="3" key="1">
    <citation type="journal article" date="2008" name="Nat. Genet.">
        <title>The Pristionchus pacificus genome provides a unique perspective on nematode lifestyle and parasitism.</title>
        <authorList>
            <person name="Dieterich C."/>
            <person name="Clifton S.W."/>
            <person name="Schuster L.N."/>
            <person name="Chinwalla A."/>
            <person name="Delehaunty K."/>
            <person name="Dinkelacker I."/>
            <person name="Fulton L."/>
            <person name="Fulton R."/>
            <person name="Godfrey J."/>
            <person name="Minx P."/>
            <person name="Mitreva M."/>
            <person name="Roeseler W."/>
            <person name="Tian H."/>
            <person name="Witte H."/>
            <person name="Yang S.P."/>
            <person name="Wilson R.K."/>
            <person name="Sommer R.J."/>
        </authorList>
    </citation>
    <scope>NUCLEOTIDE SEQUENCE [LARGE SCALE GENOMIC DNA]</scope>
    <source>
        <strain evidence="3">PS312</strain>
    </source>
</reference>
<organism evidence="2 3">
    <name type="scientific">Pristionchus pacificus</name>
    <name type="common">Parasitic nematode worm</name>
    <dbReference type="NCBI Taxonomy" id="54126"/>
    <lineage>
        <taxon>Eukaryota</taxon>
        <taxon>Metazoa</taxon>
        <taxon>Ecdysozoa</taxon>
        <taxon>Nematoda</taxon>
        <taxon>Chromadorea</taxon>
        <taxon>Rhabditida</taxon>
        <taxon>Rhabditina</taxon>
        <taxon>Diplogasteromorpha</taxon>
        <taxon>Diplogasteroidea</taxon>
        <taxon>Neodiplogasteridae</taxon>
        <taxon>Pristionchus</taxon>
    </lineage>
</organism>
<dbReference type="InterPro" id="IPR018378">
    <property type="entry name" value="C-type_lectin_CS"/>
</dbReference>
<proteinExistence type="predicted"/>
<dbReference type="Pfam" id="PF00431">
    <property type="entry name" value="CUB"/>
    <property type="match status" value="2"/>
</dbReference>
<dbReference type="SMART" id="SM00042">
    <property type="entry name" value="CUB"/>
    <property type="match status" value="2"/>
</dbReference>
<dbReference type="PROSITE" id="PS01180">
    <property type="entry name" value="CUB"/>
    <property type="match status" value="2"/>
</dbReference>
<name>A0A2A6BT27_PRIPA</name>
<accession>A0A8R1YVG3</accession>
<accession>A0A2A6BT27</accession>
<dbReference type="AlphaFoldDB" id="A0A2A6BT27"/>
<dbReference type="Gene3D" id="2.60.120.290">
    <property type="entry name" value="Spermadhesin, CUB domain"/>
    <property type="match status" value="2"/>
</dbReference>
<dbReference type="InterPro" id="IPR050976">
    <property type="entry name" value="Snaclec"/>
</dbReference>
<dbReference type="InterPro" id="IPR001304">
    <property type="entry name" value="C-type_lectin-like"/>
</dbReference>
<dbReference type="PANTHER" id="PTHR22991">
    <property type="entry name" value="PROTEIN CBG13490"/>
    <property type="match status" value="1"/>
</dbReference>
<evidence type="ECO:0000313" key="2">
    <source>
        <dbReference type="EnsemblMetazoa" id="PPA37386.1"/>
    </source>
</evidence>
<protein>
    <submittedName>
        <fullName evidence="2">CUB domain-containing protein</fullName>
    </submittedName>
</protein>
<dbReference type="PANTHER" id="PTHR22991:SF40">
    <property type="entry name" value="PROTEIN CBG13490"/>
    <property type="match status" value="1"/>
</dbReference>
<gene>
    <name evidence="2" type="primary">WBGene00275755</name>
</gene>
<sequence>MWKLLLFCAIAQVVHGACPTGFDLIGNECRGTYAKTLLGLNNVTETTKKMCSGILGQPVIIHNEEEQSYWAKRVQISPSKPGDPMLVLGLTCEGNEYRWADGSPMDYLPWNYDTMLKSYPCKSNIRFYIDSDGSWLSWGGSAYTVDVSCTTKLNQPVPSGNGCDSFEDDSEDGVCYQIFETAERWEVAQNICKKYGAKVASIHNSQENSFIRRLAVSKGALNGVFLGATISENGKDFGWVDGSNVTYENYYPGFPIPGSGNCLAMDTSKSAGQWMNIDCSTSLPVACIREQKEVTEPTCNGGLSIEGTVINSPGFPYNASTPCDYFLQVNPQQRVEVEISLEANPCCDFLVIHAGFLGGEMIANITGEQRNLTFYSTSNLMRVSWEPNSGENVRGLAVVHGACPTGFDLIGNECRGTYAKTLLGLNNVTETTKKMCSGILGQPVIIHNEEEQSYWAKRVQISPSKPGDPMLVLGLTCEGTKYRWADGSPMDYLPCNYDTMLKSYPCKSNIRFYIDSDGSWLSWGGSAYTVDVSCTTKLNQPVPSGNGCDSFEDDSEDGVCYQIFETAERWEVAQNICKKYGAKVASIHNSQENSFIRRLAVSKGALNGVFLGATISENGKDFGWVDGSNVTYENYYPGFPIPGIGNCLAMDTSKSAGQWMNIDCSTSLPVACIREQKEVTEPTCNGGLSIEGTVINSPGFPYNASTPCDYFLQVNPQQRVEVEISLEANPCCDFLVIHAGFLGGEMIANITGEQRNLTFYSTSNLMRVSWEPNSGENVRGLAMKFRGV</sequence>
<dbReference type="SUPFAM" id="SSF49854">
    <property type="entry name" value="Spermadhesin, CUB domain"/>
    <property type="match status" value="2"/>
</dbReference>
<dbReference type="InterPro" id="IPR000859">
    <property type="entry name" value="CUB_dom"/>
</dbReference>
<reference evidence="2" key="2">
    <citation type="submission" date="2022-06" db="UniProtKB">
        <authorList>
            <consortium name="EnsemblMetazoa"/>
        </authorList>
    </citation>
    <scope>IDENTIFICATION</scope>
    <source>
        <strain evidence="2">PS312</strain>
    </source>
</reference>
<dbReference type="InterPro" id="IPR035914">
    <property type="entry name" value="Sperma_CUB_dom_sf"/>
</dbReference>